<dbReference type="SMART" id="SM00219">
    <property type="entry name" value="TyrKc"/>
    <property type="match status" value="1"/>
</dbReference>
<dbReference type="CDD" id="cd05109">
    <property type="entry name" value="PTKc_HER2"/>
    <property type="match status" value="1"/>
</dbReference>
<keyword evidence="8 17" id="KW-0067">ATP-binding</keyword>
<proteinExistence type="inferred from homology"/>
<dbReference type="PROSITE" id="PS00107">
    <property type="entry name" value="PROTEIN_KINASE_ATP"/>
    <property type="match status" value="1"/>
</dbReference>
<keyword evidence="3" id="KW-0597">Phosphoprotein</keyword>
<dbReference type="Gene3D" id="2.10.220.10">
    <property type="entry name" value="Hormone Receptor, Insulin-like Growth Factor Receptor 1, Chain A, domain 2"/>
    <property type="match status" value="2"/>
</dbReference>
<dbReference type="Gene3D" id="3.80.20.20">
    <property type="entry name" value="Receptor L-domain"/>
    <property type="match status" value="2"/>
</dbReference>
<evidence type="ECO:0000256" key="2">
    <source>
        <dbReference type="ARBA" id="ARBA00004556"/>
    </source>
</evidence>
<evidence type="ECO:0000256" key="13">
    <source>
        <dbReference type="ARBA" id="ARBA00023170"/>
    </source>
</evidence>
<sequence length="1119" mass="121809">MQPCPPPQGLVALRAAAGTGAFPPPSLSVPAVCTGTDMKLLRPSSPESHYETLRHLYQGCQVVQGNLELTYLAPDADTAFLQDIKEVQGYVLIAENQVSAVGLRSLRIIRGTQLFQERFALAVLGNSGLQQLGMRQLTGRGERLGGELGGDGGPQGGCGSLVWGQGSSWGAPKRAGGAAVPWGSLRRARGRRCLEGGGGLDGPPLDRLAPPVPPPAVCYGLGVDFLKGVRAVNASNIQHFAGCTKIFGSLAFLPETFGVGAGEDASPGVWGYEGGAVVTLCPPPGYLYIAAWPPGMEDLGVFQNLRIIRGRVLHNGAYSLTLRDLAVRALGLRALQEISSGMVLVHHNPQLCFLQKVPWERIFRHPRQRLFQTHNKPPEQCESEGLVCFHLCAEGQCWGPGPTQCVACERFLRGQECVASCNLLDGAIREHTNGTRCLPCHPECQPQNGTETCFGSEADQCVACAHYKDAQQCVRRCPSGVKADASFVPIWKYPDEDGVCQLCPTNCTHSQVTSIIAGVVGALLVVVLLLITVVCVKRRRQQERKHTMRRLLQETELVEPLTPSGALPNQAQMRILKETELKKVKVLGSGAFGTVYKGIWIPDGESVKIPVAIKVLRENTSPKANKEILDEAYVMAGVGSPYVSRLLGICLTSTVQLVTQLMPYGCLLDYVRENKDHIGSQDLLNWCVQIAKGMSYLEEVRLVHRDLAARNVLVKSPNHVKITDFGLARLLDIDETEYHADGGKVPIKWMALESILRRRFTHQSDVWSYGVTVWELMTFGAKPYDGIPAREIPDLLEKGERLPQPPICTIDVYMIMVKCWMIDSECRPKFRELVTEFSRMARDPQRFVVIQNDMIGLPSSMDSTFYRALLEEEDMDDLVDAEEYLVPHQGFFSADTATAYRSRISSTRVPRGGLFFWGGEPRILGSQGVTPPQAPPPRATARTPPGCRVTRARAWTPKASSPRPPAAPCQVGGRGQDFLGCGGGARTPLGSSPTPFVPAEYVNQAGERLSPPRHPRTPPSPLEKPKSHAGKNGLIKAPKHPFPPPGPFGRAVENPEYLTPPGLPAPGSFSQAFDNPYYWNQDPQKSSSPEGGPVTTPAAENPEYLGLAEPPLRPEDAAV</sequence>
<dbReference type="InterPro" id="IPR008266">
    <property type="entry name" value="Tyr_kinase_AS"/>
</dbReference>
<protein>
    <recommendedName>
        <fullName evidence="17">Receptor protein-tyrosine kinase</fullName>
        <ecNumber evidence="17">2.7.10.1</ecNumber>
    </recommendedName>
</protein>
<keyword evidence="11" id="KW-0010">Activator</keyword>
<feature type="binding site" evidence="19">
    <location>
        <begin position="587"/>
        <end position="595"/>
    </location>
    <ligand>
        <name>ATP</name>
        <dbReference type="ChEBI" id="CHEBI:30616"/>
    </ligand>
</feature>
<keyword evidence="9" id="KW-0805">Transcription regulation</keyword>
<evidence type="ECO:0000256" key="11">
    <source>
        <dbReference type="ARBA" id="ARBA00023159"/>
    </source>
</evidence>
<keyword evidence="25" id="KW-1185">Reference proteome</keyword>
<evidence type="ECO:0000256" key="21">
    <source>
        <dbReference type="SAM" id="MobiDB-lite"/>
    </source>
</evidence>
<evidence type="ECO:0000256" key="7">
    <source>
        <dbReference type="ARBA" id="ARBA00022777"/>
    </source>
</evidence>
<dbReference type="SUPFAM" id="SSF57184">
    <property type="entry name" value="Growth factor receptor domain"/>
    <property type="match status" value="1"/>
</dbReference>
<evidence type="ECO:0000256" key="5">
    <source>
        <dbReference type="ARBA" id="ARBA00022729"/>
    </source>
</evidence>
<keyword evidence="17 22" id="KW-0472">Membrane</keyword>
<keyword evidence="7 17" id="KW-0418">Kinase</keyword>
<evidence type="ECO:0000313" key="24">
    <source>
        <dbReference type="Ensembl" id="ENSAZOP00000030690.1"/>
    </source>
</evidence>
<evidence type="ECO:0000259" key="23">
    <source>
        <dbReference type="PROSITE" id="PS50011"/>
    </source>
</evidence>
<dbReference type="Pfam" id="PF01030">
    <property type="entry name" value="Recep_L_domain"/>
    <property type="match status" value="2"/>
</dbReference>
<dbReference type="GO" id="GO:0038127">
    <property type="term" value="P:ERBB signaling pathway"/>
    <property type="evidence" value="ECO:0007669"/>
    <property type="project" value="UniProtKB-ARBA"/>
</dbReference>
<dbReference type="PROSITE" id="PS00109">
    <property type="entry name" value="PROTEIN_KINASE_TYR"/>
    <property type="match status" value="1"/>
</dbReference>
<evidence type="ECO:0000256" key="19">
    <source>
        <dbReference type="PIRSR" id="PIRSR000619-2"/>
    </source>
</evidence>
<evidence type="ECO:0000313" key="25">
    <source>
        <dbReference type="Proteomes" id="UP000694549"/>
    </source>
</evidence>
<dbReference type="Ensembl" id="ENSAZOT00000032819.1">
    <property type="protein sequence ID" value="ENSAZOP00000030690.1"/>
    <property type="gene ID" value="ENSAZOG00000018972.1"/>
</dbReference>
<evidence type="ECO:0000256" key="18">
    <source>
        <dbReference type="PIRSR" id="PIRSR000619-1"/>
    </source>
</evidence>
<dbReference type="InterPro" id="IPR000494">
    <property type="entry name" value="Rcpt_L-dom"/>
</dbReference>
<dbReference type="PANTHER" id="PTHR24416:SF137">
    <property type="entry name" value="RECEPTOR TYROSINE-PROTEIN KINASE ERBB-2"/>
    <property type="match status" value="1"/>
</dbReference>
<dbReference type="GO" id="GO:0032587">
    <property type="term" value="C:ruffle membrane"/>
    <property type="evidence" value="ECO:0007669"/>
    <property type="project" value="UniProtKB-SubCell"/>
</dbReference>
<dbReference type="InterPro" id="IPR001245">
    <property type="entry name" value="Ser-Thr/Tyr_kinase_cat_dom"/>
</dbReference>
<dbReference type="InterPro" id="IPR016245">
    <property type="entry name" value="Tyr_kinase_EGF/ERB/XmrK_rcpt"/>
</dbReference>
<dbReference type="Gene3D" id="3.30.200.20">
    <property type="entry name" value="Phosphorylase Kinase, domain 1"/>
    <property type="match status" value="1"/>
</dbReference>
<dbReference type="GO" id="GO:0004714">
    <property type="term" value="F:transmembrane receptor protein tyrosine kinase activity"/>
    <property type="evidence" value="ECO:0007669"/>
    <property type="project" value="UniProtKB-EC"/>
</dbReference>
<evidence type="ECO:0000256" key="1">
    <source>
        <dbReference type="ARBA" id="ARBA00004199"/>
    </source>
</evidence>
<dbReference type="InterPro" id="IPR036941">
    <property type="entry name" value="Rcpt_L-dom_sf"/>
</dbReference>
<dbReference type="InterPro" id="IPR009030">
    <property type="entry name" value="Growth_fac_rcpt_cys_sf"/>
</dbReference>
<keyword evidence="12" id="KW-0804">Transcription</keyword>
<comment type="catalytic activity">
    <reaction evidence="16">
        <text>L-tyrosyl-[protein] + ATP = O-phospho-L-tyrosyl-[protein] + ADP + H(+)</text>
        <dbReference type="Rhea" id="RHEA:10596"/>
        <dbReference type="Rhea" id="RHEA-COMP:10136"/>
        <dbReference type="Rhea" id="RHEA-COMP:20101"/>
        <dbReference type="ChEBI" id="CHEBI:15378"/>
        <dbReference type="ChEBI" id="CHEBI:30616"/>
        <dbReference type="ChEBI" id="CHEBI:46858"/>
        <dbReference type="ChEBI" id="CHEBI:61978"/>
        <dbReference type="ChEBI" id="CHEBI:456216"/>
        <dbReference type="EC" id="2.7.10.1"/>
    </reaction>
</comment>
<dbReference type="Pfam" id="PF21314">
    <property type="entry name" value="TM_ErbB1"/>
    <property type="match status" value="1"/>
</dbReference>
<feature type="region of interest" description="Disordered" evidence="21">
    <location>
        <begin position="1007"/>
        <end position="1119"/>
    </location>
</feature>
<dbReference type="Gene3D" id="1.10.510.10">
    <property type="entry name" value="Transferase(Phosphotransferase) domain 1"/>
    <property type="match status" value="1"/>
</dbReference>
<keyword evidence="10 17" id="KW-0829">Tyrosine-protein kinase</keyword>
<dbReference type="Pfam" id="PF07714">
    <property type="entry name" value="PK_Tyr_Ser-Thr"/>
    <property type="match status" value="1"/>
</dbReference>
<accession>A0A8B9VWY2</accession>
<dbReference type="Pfam" id="PF14843">
    <property type="entry name" value="GF_recep_IV"/>
    <property type="match status" value="1"/>
</dbReference>
<keyword evidence="13 17" id="KW-0675">Receptor</keyword>
<keyword evidence="4 17" id="KW-0808">Transferase</keyword>
<dbReference type="GO" id="GO:0043235">
    <property type="term" value="C:receptor complex"/>
    <property type="evidence" value="ECO:0007669"/>
    <property type="project" value="TreeGrafter"/>
</dbReference>
<dbReference type="GO" id="GO:0009925">
    <property type="term" value="C:basal plasma membrane"/>
    <property type="evidence" value="ECO:0007669"/>
    <property type="project" value="TreeGrafter"/>
</dbReference>
<feature type="active site" description="Proton acceptor" evidence="18">
    <location>
        <position position="706"/>
    </location>
</feature>
<evidence type="ECO:0000256" key="8">
    <source>
        <dbReference type="ARBA" id="ARBA00022840"/>
    </source>
</evidence>
<reference evidence="24" key="2">
    <citation type="submission" date="2025-09" db="UniProtKB">
        <authorList>
            <consortium name="Ensembl"/>
        </authorList>
    </citation>
    <scope>IDENTIFICATION</scope>
</reference>
<dbReference type="EC" id="2.7.10.1" evidence="17"/>
<feature type="binding site" evidence="19 20">
    <location>
        <position position="614"/>
    </location>
    <ligand>
        <name>ATP</name>
        <dbReference type="ChEBI" id="CHEBI:30616"/>
    </ligand>
</feature>
<dbReference type="GO" id="GO:0030182">
    <property type="term" value="P:neuron differentiation"/>
    <property type="evidence" value="ECO:0007669"/>
    <property type="project" value="TreeGrafter"/>
</dbReference>
<feature type="transmembrane region" description="Helical" evidence="22">
    <location>
        <begin position="515"/>
        <end position="536"/>
    </location>
</feature>
<comment type="subcellular location">
    <subcellularLocation>
        <location evidence="1">Cell projection</location>
        <location evidence="1">Ruffle membrane</location>
        <topology evidence="1">Single-pass type I membrane protein</topology>
    </subcellularLocation>
    <subcellularLocation>
        <location evidence="2">Cytoplasm</location>
        <location evidence="2">Perinuclear region</location>
    </subcellularLocation>
</comment>
<evidence type="ECO:0000256" key="6">
    <source>
        <dbReference type="ARBA" id="ARBA00022741"/>
    </source>
</evidence>
<dbReference type="InterPro" id="IPR006212">
    <property type="entry name" value="Furin_repeat"/>
</dbReference>
<dbReference type="SUPFAM" id="SSF52058">
    <property type="entry name" value="L domain-like"/>
    <property type="match status" value="2"/>
</dbReference>
<dbReference type="Proteomes" id="UP000694549">
    <property type="component" value="Unplaced"/>
</dbReference>
<dbReference type="SUPFAM" id="SSF56112">
    <property type="entry name" value="Protein kinase-like (PK-like)"/>
    <property type="match status" value="1"/>
</dbReference>
<feature type="domain" description="Protein kinase" evidence="23">
    <location>
        <begin position="581"/>
        <end position="848"/>
    </location>
</feature>
<dbReference type="AlphaFoldDB" id="A0A8B9VWY2"/>
<evidence type="ECO:0000256" key="3">
    <source>
        <dbReference type="ARBA" id="ARBA00022553"/>
    </source>
</evidence>
<evidence type="ECO:0000256" key="14">
    <source>
        <dbReference type="ARBA" id="ARBA00023180"/>
    </source>
</evidence>
<dbReference type="PROSITE" id="PS50011">
    <property type="entry name" value="PROTEIN_KINASE_DOM"/>
    <property type="match status" value="1"/>
</dbReference>
<organism evidence="24 25">
    <name type="scientific">Anas zonorhyncha</name>
    <name type="common">Eastern spot-billed duck</name>
    <dbReference type="NCBI Taxonomy" id="75864"/>
    <lineage>
        <taxon>Eukaryota</taxon>
        <taxon>Metazoa</taxon>
        <taxon>Chordata</taxon>
        <taxon>Craniata</taxon>
        <taxon>Vertebrata</taxon>
        <taxon>Euteleostomi</taxon>
        <taxon>Archelosauria</taxon>
        <taxon>Archosauria</taxon>
        <taxon>Dinosauria</taxon>
        <taxon>Saurischia</taxon>
        <taxon>Theropoda</taxon>
        <taxon>Coelurosauria</taxon>
        <taxon>Aves</taxon>
        <taxon>Neognathae</taxon>
        <taxon>Galloanserae</taxon>
        <taxon>Anseriformes</taxon>
        <taxon>Anatidae</taxon>
        <taxon>Anatinae</taxon>
        <taxon>Anas</taxon>
    </lineage>
</organism>
<dbReference type="GO" id="GO:0043410">
    <property type="term" value="P:positive regulation of MAPK cascade"/>
    <property type="evidence" value="ECO:0007669"/>
    <property type="project" value="TreeGrafter"/>
</dbReference>
<dbReference type="Gene3D" id="6.10.250.2930">
    <property type="match status" value="1"/>
</dbReference>
<evidence type="ECO:0000256" key="20">
    <source>
        <dbReference type="PROSITE-ProRule" id="PRU10141"/>
    </source>
</evidence>
<dbReference type="PANTHER" id="PTHR24416">
    <property type="entry name" value="TYROSINE-PROTEIN KINASE RECEPTOR"/>
    <property type="match status" value="1"/>
</dbReference>
<comment type="function">
    <text evidence="15">In the nucleus is involved in transcriptional regulation. Associates with the 5'-TCAAATTC-3' sequence in the PTGS2/COX-2 promoter and activates its transcription. Implicated in transcriptional activation of CDKN1A; the function involves STAT3 and SRC. Involved in the transcription of rRNA genes by RNA Pol I and enhances protein synthesis and cell growth.</text>
</comment>
<keyword evidence="22" id="KW-0812">Transmembrane</keyword>
<keyword evidence="14" id="KW-0325">Glycoprotein</keyword>
<name>A0A8B9VWY2_9AVES</name>
<keyword evidence="6 17" id="KW-0547">Nucleotide-binding</keyword>
<dbReference type="InterPro" id="IPR032778">
    <property type="entry name" value="GF_recep_IV"/>
</dbReference>
<comment type="similarity">
    <text evidence="17">Belongs to the protein kinase superfamily. Tyr protein kinase family. EGF receptor subfamily.</text>
</comment>
<keyword evidence="22" id="KW-1133">Transmembrane helix</keyword>
<dbReference type="InterPro" id="IPR050122">
    <property type="entry name" value="RTK"/>
</dbReference>
<dbReference type="PRINTS" id="PR00109">
    <property type="entry name" value="TYRKINASE"/>
</dbReference>
<evidence type="ECO:0000256" key="12">
    <source>
        <dbReference type="ARBA" id="ARBA00023163"/>
    </source>
</evidence>
<dbReference type="PIRSF" id="PIRSF000619">
    <property type="entry name" value="TyrPK_EGF-R"/>
    <property type="match status" value="1"/>
</dbReference>
<evidence type="ECO:0000256" key="16">
    <source>
        <dbReference type="ARBA" id="ARBA00051243"/>
    </source>
</evidence>
<dbReference type="GO" id="GO:0005524">
    <property type="term" value="F:ATP binding"/>
    <property type="evidence" value="ECO:0007669"/>
    <property type="project" value="UniProtKB-UniRule"/>
</dbReference>
<reference evidence="24" key="1">
    <citation type="submission" date="2025-08" db="UniProtKB">
        <authorList>
            <consortium name="Ensembl"/>
        </authorList>
    </citation>
    <scope>IDENTIFICATION</scope>
</reference>
<dbReference type="SMART" id="SM00261">
    <property type="entry name" value="FU"/>
    <property type="match status" value="2"/>
</dbReference>
<evidence type="ECO:0000256" key="15">
    <source>
        <dbReference type="ARBA" id="ARBA00037619"/>
    </source>
</evidence>
<dbReference type="CDD" id="cd00064">
    <property type="entry name" value="FU"/>
    <property type="match status" value="2"/>
</dbReference>
<evidence type="ECO:0000256" key="10">
    <source>
        <dbReference type="ARBA" id="ARBA00023137"/>
    </source>
</evidence>
<keyword evidence="5" id="KW-0732">Signal</keyword>
<dbReference type="InterPro" id="IPR049328">
    <property type="entry name" value="TM_ErbB1"/>
</dbReference>
<dbReference type="GO" id="GO:0043066">
    <property type="term" value="P:negative regulation of apoptotic process"/>
    <property type="evidence" value="ECO:0007669"/>
    <property type="project" value="TreeGrafter"/>
</dbReference>
<dbReference type="GO" id="GO:0048471">
    <property type="term" value="C:perinuclear region of cytoplasm"/>
    <property type="evidence" value="ECO:0007669"/>
    <property type="project" value="UniProtKB-SubCell"/>
</dbReference>
<evidence type="ECO:0000256" key="4">
    <source>
        <dbReference type="ARBA" id="ARBA00022679"/>
    </source>
</evidence>
<evidence type="ECO:0000256" key="22">
    <source>
        <dbReference type="SAM" id="Phobius"/>
    </source>
</evidence>
<dbReference type="InterPro" id="IPR044912">
    <property type="entry name" value="Egfr_JX_dom"/>
</dbReference>
<dbReference type="InterPro" id="IPR020635">
    <property type="entry name" value="Tyr_kinase_cat_dom"/>
</dbReference>
<dbReference type="InterPro" id="IPR011009">
    <property type="entry name" value="Kinase-like_dom_sf"/>
</dbReference>
<dbReference type="GO" id="GO:0005634">
    <property type="term" value="C:nucleus"/>
    <property type="evidence" value="ECO:0007669"/>
    <property type="project" value="UniProtKB-SubCell"/>
</dbReference>
<dbReference type="GO" id="GO:0008284">
    <property type="term" value="P:positive regulation of cell population proliferation"/>
    <property type="evidence" value="ECO:0007669"/>
    <property type="project" value="TreeGrafter"/>
</dbReference>
<evidence type="ECO:0000256" key="9">
    <source>
        <dbReference type="ARBA" id="ARBA00023015"/>
    </source>
</evidence>
<evidence type="ECO:0000256" key="17">
    <source>
        <dbReference type="PIRNR" id="PIRNR000619"/>
    </source>
</evidence>
<dbReference type="InterPro" id="IPR017441">
    <property type="entry name" value="Protein_kinase_ATP_BS"/>
</dbReference>
<dbReference type="InterPro" id="IPR000719">
    <property type="entry name" value="Prot_kinase_dom"/>
</dbReference>